<evidence type="ECO:0000313" key="5">
    <source>
        <dbReference type="Proteomes" id="UP000092598"/>
    </source>
</evidence>
<dbReference type="GO" id="GO:0005524">
    <property type="term" value="F:ATP binding"/>
    <property type="evidence" value="ECO:0007669"/>
    <property type="project" value="InterPro"/>
</dbReference>
<name>A0A1B1M2E6_STRLN</name>
<dbReference type="InterPro" id="IPR050191">
    <property type="entry name" value="ATP-dep_DNA_ligase"/>
</dbReference>
<gene>
    <name evidence="4" type="ORF">SLINC_0617</name>
</gene>
<evidence type="ECO:0000256" key="1">
    <source>
        <dbReference type="ARBA" id="ARBA00007572"/>
    </source>
</evidence>
<sequence>MTLTPPIEPMLAEARRQLPPDEALPQDWVAEQKPDGFRAILFARPGFVMLQSRQGADLTGAFPDIAAAATEPGEALVLDGELVVPHEGRLHFEELQRRARRRGRGAVQAAAERPAYLIVFDVLEAGGTELLARPYRERRAILEDLFAREVLAAPFTLCPATGDRATALDWLDPAWGTVGIEGVVIKGGGQPYLPGRRAWIKVRSRTTAEALVGGITGTLSSPATLLLARYDAVGDLRLLARTTPLSTAQRRDLARRLHAAGPDHPWHGRSFSAGWDAGELEYRPVRPDLVAEFQADTAIDAGLYRHPVRFLRLRDDLAPGQVLPFTP</sequence>
<dbReference type="GO" id="GO:0003910">
    <property type="term" value="F:DNA ligase (ATP) activity"/>
    <property type="evidence" value="ECO:0007669"/>
    <property type="project" value="UniProtKB-EC"/>
</dbReference>
<dbReference type="PROSITE" id="PS50160">
    <property type="entry name" value="DNA_LIGASE_A3"/>
    <property type="match status" value="1"/>
</dbReference>
<proteinExistence type="inferred from homology"/>
<dbReference type="AlphaFoldDB" id="A0A1B1M2E6"/>
<evidence type="ECO:0000256" key="3">
    <source>
        <dbReference type="ARBA" id="ARBA00034003"/>
    </source>
</evidence>
<dbReference type="InterPro" id="IPR044117">
    <property type="entry name" value="OBF_LigC-like"/>
</dbReference>
<dbReference type="InterPro" id="IPR044119">
    <property type="entry name" value="Adenylation_LigC-like"/>
</dbReference>
<accession>A0A1B1M2E6</accession>
<dbReference type="InterPro" id="IPR012340">
    <property type="entry name" value="NA-bd_OB-fold"/>
</dbReference>
<dbReference type="Pfam" id="PF01068">
    <property type="entry name" value="DNA_ligase_A_M"/>
    <property type="match status" value="1"/>
</dbReference>
<dbReference type="KEGG" id="sls:SLINC_0617"/>
<dbReference type="PATRIC" id="fig|1915.4.peg.734"/>
<reference evidence="4 5" key="1">
    <citation type="submission" date="2016-07" db="EMBL/GenBank/DDBJ databases">
        <title>Enhancement of antibiotic productionsby engineered nitrateutilization in actinobacteria.</title>
        <authorList>
            <person name="Meng S.C."/>
        </authorList>
    </citation>
    <scope>NUCLEOTIDE SEQUENCE [LARGE SCALE GENOMIC DNA]</scope>
    <source>
        <strain evidence="4 5">NRRL 2936</strain>
    </source>
</reference>
<dbReference type="PANTHER" id="PTHR45674:SF4">
    <property type="entry name" value="DNA LIGASE 1"/>
    <property type="match status" value="1"/>
</dbReference>
<dbReference type="CDD" id="cd07905">
    <property type="entry name" value="Adenylation_DNA_ligase_LigC"/>
    <property type="match status" value="1"/>
</dbReference>
<comment type="catalytic activity">
    <reaction evidence="3">
        <text>ATP + (deoxyribonucleotide)n-3'-hydroxyl + 5'-phospho-(deoxyribonucleotide)m = (deoxyribonucleotide)n+m + AMP + diphosphate.</text>
        <dbReference type="EC" id="6.5.1.1"/>
    </reaction>
</comment>
<comment type="similarity">
    <text evidence="1">Belongs to the ATP-dependent DNA ligase family.</text>
</comment>
<dbReference type="CDD" id="cd07970">
    <property type="entry name" value="OBF_DNA_ligase_LigC"/>
    <property type="match status" value="1"/>
</dbReference>
<dbReference type="PANTHER" id="PTHR45674">
    <property type="entry name" value="DNA LIGASE 1/3 FAMILY MEMBER"/>
    <property type="match status" value="1"/>
</dbReference>
<dbReference type="EMBL" id="CP016438">
    <property type="protein sequence ID" value="ANS62841.1"/>
    <property type="molecule type" value="Genomic_DNA"/>
</dbReference>
<dbReference type="SUPFAM" id="SSF56091">
    <property type="entry name" value="DNA ligase/mRNA capping enzyme, catalytic domain"/>
    <property type="match status" value="1"/>
</dbReference>
<protein>
    <submittedName>
        <fullName evidence="4">Putative ATP-dependent DNA ligase</fullName>
    </submittedName>
</protein>
<dbReference type="Gene3D" id="2.40.50.140">
    <property type="entry name" value="Nucleic acid-binding proteins"/>
    <property type="match status" value="1"/>
</dbReference>
<dbReference type="Proteomes" id="UP000092598">
    <property type="component" value="Chromosome"/>
</dbReference>
<dbReference type="STRING" id="1915.SLINC_0617"/>
<evidence type="ECO:0000313" key="4">
    <source>
        <dbReference type="EMBL" id="ANS62841.1"/>
    </source>
</evidence>
<dbReference type="RefSeq" id="WP_067426436.1">
    <property type="nucleotide sequence ID" value="NZ_CP016438.1"/>
</dbReference>
<evidence type="ECO:0000256" key="2">
    <source>
        <dbReference type="ARBA" id="ARBA00022598"/>
    </source>
</evidence>
<keyword evidence="2 4" id="KW-0436">Ligase</keyword>
<dbReference type="Gene3D" id="3.30.470.30">
    <property type="entry name" value="DNA ligase/mRNA capping enzyme"/>
    <property type="match status" value="1"/>
</dbReference>
<dbReference type="GO" id="GO:0006310">
    <property type="term" value="P:DNA recombination"/>
    <property type="evidence" value="ECO:0007669"/>
    <property type="project" value="InterPro"/>
</dbReference>
<dbReference type="GO" id="GO:0006281">
    <property type="term" value="P:DNA repair"/>
    <property type="evidence" value="ECO:0007669"/>
    <property type="project" value="InterPro"/>
</dbReference>
<organism evidence="4 5">
    <name type="scientific">Streptomyces lincolnensis</name>
    <dbReference type="NCBI Taxonomy" id="1915"/>
    <lineage>
        <taxon>Bacteria</taxon>
        <taxon>Bacillati</taxon>
        <taxon>Actinomycetota</taxon>
        <taxon>Actinomycetes</taxon>
        <taxon>Kitasatosporales</taxon>
        <taxon>Streptomycetaceae</taxon>
        <taxon>Streptomyces</taxon>
    </lineage>
</organism>
<dbReference type="InterPro" id="IPR012310">
    <property type="entry name" value="DNA_ligase_ATP-dep_cent"/>
</dbReference>
<keyword evidence="5" id="KW-1185">Reference proteome</keyword>